<feature type="domain" description="PDZ" evidence="12">
    <location>
        <begin position="133"/>
        <end position="199"/>
    </location>
</feature>
<organism evidence="13 14">
    <name type="scientific">Palleronia abyssalis</name>
    <dbReference type="NCBI Taxonomy" id="1501240"/>
    <lineage>
        <taxon>Bacteria</taxon>
        <taxon>Pseudomonadati</taxon>
        <taxon>Pseudomonadota</taxon>
        <taxon>Alphaproteobacteria</taxon>
        <taxon>Rhodobacterales</taxon>
        <taxon>Roseobacteraceae</taxon>
        <taxon>Palleronia</taxon>
    </lineage>
</organism>
<keyword evidence="11" id="KW-0479">Metal-binding</keyword>
<evidence type="ECO:0000256" key="11">
    <source>
        <dbReference type="RuleBase" id="RU362031"/>
    </source>
</evidence>
<evidence type="ECO:0000256" key="8">
    <source>
        <dbReference type="ARBA" id="ARBA00022989"/>
    </source>
</evidence>
<feature type="transmembrane region" description="Helical" evidence="11">
    <location>
        <begin position="369"/>
        <end position="389"/>
    </location>
</feature>
<evidence type="ECO:0000256" key="7">
    <source>
        <dbReference type="ARBA" id="ARBA00022833"/>
    </source>
</evidence>
<evidence type="ECO:0000256" key="1">
    <source>
        <dbReference type="ARBA" id="ARBA00001947"/>
    </source>
</evidence>
<evidence type="ECO:0000256" key="4">
    <source>
        <dbReference type="ARBA" id="ARBA00022670"/>
    </source>
</evidence>
<dbReference type="GO" id="GO:0046872">
    <property type="term" value="F:metal ion binding"/>
    <property type="evidence" value="ECO:0007669"/>
    <property type="project" value="UniProtKB-KW"/>
</dbReference>
<sequence>MGLIPDFGSLAFTLVAFVAALSIIVAIHEYGHYIVGRWCGIKADVFSIGMGPVLLSRTDKRGTQWQVAAFPVGGYVKFRGDANAASVGQADTPGLDPAEARSTMAGAPVWARALTVAAGPVFNFVLSIAVFAIVLMLRGVATDPLTVDEVMPLPDVTQQIEPGDRLLQIAGQDVPGVADLSAFVDTLPLEAELDYLIERGGERLTVSAPYPYPPIAGGVSPQSAASDVGIREGEVVTAIDGTPVFAFSQLREIVGNSGGETMTLAIWSPATDTAREVALTPKRMDLPLPEGGFETRWLIGITGGMFLVPERANPGILSAFSYGVEQTGFIIQSSLSGLYHMAAGAISSCNLQGPIGIAQTSGAAASAGLLSFVWFIAVLSTAVGLLNLFPIPVLDGGHLVFHAFEAISGRPPSDRALNVLMAVGLALLGTLMVFAIGNDFLCP</sequence>
<proteinExistence type="inferred from homology"/>
<accession>A0A2R8BQ74</accession>
<keyword evidence="4 13" id="KW-0645">Protease</keyword>
<evidence type="ECO:0000256" key="5">
    <source>
        <dbReference type="ARBA" id="ARBA00022692"/>
    </source>
</evidence>
<name>A0A2R8BQ74_9RHOB</name>
<keyword evidence="14" id="KW-1185">Reference proteome</keyword>
<dbReference type="CDD" id="cd06163">
    <property type="entry name" value="S2P-M50_PDZ_RseP-like"/>
    <property type="match status" value="1"/>
</dbReference>
<dbReference type="InterPro" id="IPR008915">
    <property type="entry name" value="Peptidase_M50"/>
</dbReference>
<keyword evidence="9 11" id="KW-0482">Metalloprotease</keyword>
<gene>
    <name evidence="13" type="primary">rseP</name>
    <name evidence="13" type="ORF">PAA8504_00123</name>
</gene>
<dbReference type="InterPro" id="IPR004387">
    <property type="entry name" value="Pept_M50_Zn"/>
</dbReference>
<dbReference type="RefSeq" id="WP_108892237.1">
    <property type="nucleotide sequence ID" value="NZ_ONZF01000001.1"/>
</dbReference>
<dbReference type="GO" id="GO:0006508">
    <property type="term" value="P:proteolysis"/>
    <property type="evidence" value="ECO:0007669"/>
    <property type="project" value="UniProtKB-KW"/>
</dbReference>
<dbReference type="GO" id="GO:0016020">
    <property type="term" value="C:membrane"/>
    <property type="evidence" value="ECO:0007669"/>
    <property type="project" value="UniProtKB-SubCell"/>
</dbReference>
<dbReference type="Pfam" id="PF02163">
    <property type="entry name" value="Peptidase_M50"/>
    <property type="match status" value="1"/>
</dbReference>
<evidence type="ECO:0000256" key="3">
    <source>
        <dbReference type="ARBA" id="ARBA00007931"/>
    </source>
</evidence>
<comment type="similarity">
    <text evidence="3 11">Belongs to the peptidase M50B family.</text>
</comment>
<evidence type="ECO:0000256" key="10">
    <source>
        <dbReference type="ARBA" id="ARBA00023136"/>
    </source>
</evidence>
<dbReference type="PANTHER" id="PTHR42837:SF2">
    <property type="entry name" value="MEMBRANE METALLOPROTEASE ARASP2, CHLOROPLASTIC-RELATED"/>
    <property type="match status" value="1"/>
</dbReference>
<comment type="cofactor">
    <cofactor evidence="1 11">
        <name>Zn(2+)</name>
        <dbReference type="ChEBI" id="CHEBI:29105"/>
    </cofactor>
</comment>
<dbReference type="NCBIfam" id="TIGR00054">
    <property type="entry name" value="RIP metalloprotease RseP"/>
    <property type="match status" value="1"/>
</dbReference>
<dbReference type="OrthoDB" id="9782003at2"/>
<dbReference type="SUPFAM" id="SSF50156">
    <property type="entry name" value="PDZ domain-like"/>
    <property type="match status" value="2"/>
</dbReference>
<evidence type="ECO:0000256" key="9">
    <source>
        <dbReference type="ARBA" id="ARBA00023049"/>
    </source>
</evidence>
<feature type="transmembrane region" description="Helical" evidence="11">
    <location>
        <begin position="419"/>
        <end position="441"/>
    </location>
</feature>
<evidence type="ECO:0000313" key="13">
    <source>
        <dbReference type="EMBL" id="SPJ22333.1"/>
    </source>
</evidence>
<dbReference type="EC" id="3.4.24.-" evidence="11"/>
<dbReference type="AlphaFoldDB" id="A0A2R8BQ74"/>
<evidence type="ECO:0000313" key="14">
    <source>
        <dbReference type="Proteomes" id="UP000244912"/>
    </source>
</evidence>
<dbReference type="PANTHER" id="PTHR42837">
    <property type="entry name" value="REGULATOR OF SIGMA-E PROTEASE RSEP"/>
    <property type="match status" value="1"/>
</dbReference>
<dbReference type="GO" id="GO:0004222">
    <property type="term" value="F:metalloendopeptidase activity"/>
    <property type="evidence" value="ECO:0007669"/>
    <property type="project" value="InterPro"/>
</dbReference>
<dbReference type="InterPro" id="IPR001478">
    <property type="entry name" value="PDZ"/>
</dbReference>
<evidence type="ECO:0000259" key="12">
    <source>
        <dbReference type="SMART" id="SM00228"/>
    </source>
</evidence>
<comment type="subcellular location">
    <subcellularLocation>
        <location evidence="2">Membrane</location>
        <topology evidence="2">Multi-pass membrane protein</topology>
    </subcellularLocation>
</comment>
<keyword evidence="7 11" id="KW-0862">Zinc</keyword>
<evidence type="ECO:0000256" key="6">
    <source>
        <dbReference type="ARBA" id="ARBA00022801"/>
    </source>
</evidence>
<dbReference type="InterPro" id="IPR041489">
    <property type="entry name" value="PDZ_6"/>
</dbReference>
<dbReference type="SMART" id="SM00228">
    <property type="entry name" value="PDZ"/>
    <property type="match status" value="2"/>
</dbReference>
<protein>
    <recommendedName>
        <fullName evidence="11">Zinc metalloprotease</fullName>
        <ecNumber evidence="11">3.4.24.-</ecNumber>
    </recommendedName>
</protein>
<evidence type="ECO:0000256" key="2">
    <source>
        <dbReference type="ARBA" id="ARBA00004141"/>
    </source>
</evidence>
<dbReference type="EMBL" id="ONZF01000001">
    <property type="protein sequence ID" value="SPJ22333.1"/>
    <property type="molecule type" value="Genomic_DNA"/>
</dbReference>
<reference evidence="13 14" key="1">
    <citation type="submission" date="2018-03" db="EMBL/GenBank/DDBJ databases">
        <authorList>
            <person name="Keele B.F."/>
        </authorList>
    </citation>
    <scope>NUCLEOTIDE SEQUENCE [LARGE SCALE GENOMIC DNA]</scope>
    <source>
        <strain evidence="13 14">CECT 8504</strain>
    </source>
</reference>
<feature type="transmembrane region" description="Helical" evidence="11">
    <location>
        <begin position="7"/>
        <end position="28"/>
    </location>
</feature>
<feature type="transmembrane region" description="Helical" evidence="11">
    <location>
        <begin position="109"/>
        <end position="137"/>
    </location>
</feature>
<keyword evidence="8 11" id="KW-1133">Transmembrane helix</keyword>
<dbReference type="Gene3D" id="2.30.42.10">
    <property type="match status" value="2"/>
</dbReference>
<feature type="domain" description="PDZ" evidence="12">
    <location>
        <begin position="200"/>
        <end position="270"/>
    </location>
</feature>
<keyword evidence="6 11" id="KW-0378">Hydrolase</keyword>
<keyword evidence="5 11" id="KW-0812">Transmembrane</keyword>
<keyword evidence="10 11" id="KW-0472">Membrane</keyword>
<dbReference type="InterPro" id="IPR036034">
    <property type="entry name" value="PDZ_sf"/>
</dbReference>
<dbReference type="Pfam" id="PF17820">
    <property type="entry name" value="PDZ_6"/>
    <property type="match status" value="1"/>
</dbReference>
<dbReference type="Proteomes" id="UP000244912">
    <property type="component" value="Unassembled WGS sequence"/>
</dbReference>